<dbReference type="Pfam" id="PF00583">
    <property type="entry name" value="Acetyltransf_1"/>
    <property type="match status" value="1"/>
</dbReference>
<evidence type="ECO:0000256" key="1">
    <source>
        <dbReference type="ARBA" id="ARBA00022679"/>
    </source>
</evidence>
<dbReference type="InterPro" id="IPR016181">
    <property type="entry name" value="Acyl_CoA_acyltransferase"/>
</dbReference>
<evidence type="ECO:0000256" key="2">
    <source>
        <dbReference type="ARBA" id="ARBA00023315"/>
    </source>
</evidence>
<keyword evidence="5" id="KW-1185">Reference proteome</keyword>
<dbReference type="PANTHER" id="PTHR43420">
    <property type="entry name" value="ACETYLTRANSFERASE"/>
    <property type="match status" value="1"/>
</dbReference>
<organism evidence="4 5">
    <name type="scientific">Amphibacillus xylanus (strain ATCC 51415 / DSM 6626 / JCM 7361 / LMG 17667 / NBRC 15112 / Ep01)</name>
    <dbReference type="NCBI Taxonomy" id="698758"/>
    <lineage>
        <taxon>Bacteria</taxon>
        <taxon>Bacillati</taxon>
        <taxon>Bacillota</taxon>
        <taxon>Bacilli</taxon>
        <taxon>Bacillales</taxon>
        <taxon>Bacillaceae</taxon>
        <taxon>Amphibacillus</taxon>
    </lineage>
</organism>
<dbReference type="InterPro" id="IPR000182">
    <property type="entry name" value="GNAT_dom"/>
</dbReference>
<dbReference type="CDD" id="cd04301">
    <property type="entry name" value="NAT_SF"/>
    <property type="match status" value="1"/>
</dbReference>
<dbReference type="Proteomes" id="UP000006294">
    <property type="component" value="Chromosome"/>
</dbReference>
<reference evidence="4 5" key="1">
    <citation type="submission" date="2011-01" db="EMBL/GenBank/DDBJ databases">
        <title>Whole genome sequence of Amphibacillus xylinus NBRC 15112.</title>
        <authorList>
            <person name="Nakazawa H."/>
            <person name="Katano Y."/>
            <person name="Nakamura S."/>
            <person name="Sasagawa M."/>
            <person name="Fukada J."/>
            <person name="Arai T."/>
            <person name="Sasakura N."/>
            <person name="Mochizuki D."/>
            <person name="Hosoyama A."/>
            <person name="Harada K."/>
            <person name="Horikawa H."/>
            <person name="Kato Y."/>
            <person name="Harada T."/>
            <person name="Sasaki K."/>
            <person name="Sekiguchi M."/>
            <person name="Hodoyama M."/>
            <person name="Nishiko R."/>
            <person name="Narita H."/>
            <person name="Hanamaki A."/>
            <person name="Hata C."/>
            <person name="Konno Y."/>
            <person name="Niimura Y."/>
            <person name="Yamazaki S."/>
            <person name="Fujita N."/>
        </authorList>
    </citation>
    <scope>NUCLEOTIDE SEQUENCE [LARGE SCALE GENOMIC DNA]</scope>
    <source>
        <strain evidence="5">ATCC 51415 / DSM 6626 / JCM 7361 / LMG 17667 / NBRC 15112 / Ep01</strain>
    </source>
</reference>
<dbReference type="KEGG" id="axl:AXY_05710"/>
<gene>
    <name evidence="4" type="ordered locus">AXY_05710</name>
</gene>
<name>K0J6J6_AMPXN</name>
<dbReference type="STRING" id="698758.AXY_05710"/>
<keyword evidence="2" id="KW-0012">Acyltransferase</keyword>
<dbReference type="eggNOG" id="COG0456">
    <property type="taxonomic scope" value="Bacteria"/>
</dbReference>
<evidence type="ECO:0000259" key="3">
    <source>
        <dbReference type="PROSITE" id="PS51186"/>
    </source>
</evidence>
<dbReference type="AlphaFoldDB" id="K0J6J6"/>
<keyword evidence="1 4" id="KW-0808">Transferase</keyword>
<evidence type="ECO:0000313" key="5">
    <source>
        <dbReference type="Proteomes" id="UP000006294"/>
    </source>
</evidence>
<protein>
    <submittedName>
        <fullName evidence="4">Putative acetyltransferase</fullName>
    </submittedName>
</protein>
<dbReference type="PROSITE" id="PS51186">
    <property type="entry name" value="GNAT"/>
    <property type="match status" value="1"/>
</dbReference>
<evidence type="ECO:0000313" key="4">
    <source>
        <dbReference type="EMBL" id="BAM46703.1"/>
    </source>
</evidence>
<sequence length="213" mass="25548">MGMSVTLKAISDSRRYPQLVEWYYKANPISHQLGYGRFAKRIIQAHLSRTSPLIMNHYLKGIFIKQSLVGFLIVYPISDRFQIEQHSFNNLKAHMNRLSYFRRIRFYRKVAHILNSEINDDYYYLHSLVIDKSYRNQGIGSEVIDRLMKKYSRIALYVNEKNYAAIQFYFKNGFKPVHHGQFRYKGDYYGEYLMCKEASMKNEEKQLLKFLQY</sequence>
<dbReference type="InterPro" id="IPR050680">
    <property type="entry name" value="YpeA/RimI_acetyltransf"/>
</dbReference>
<accession>K0J6J6</accession>
<dbReference type="Gene3D" id="3.40.630.30">
    <property type="match status" value="1"/>
</dbReference>
<dbReference type="SUPFAM" id="SSF55729">
    <property type="entry name" value="Acyl-CoA N-acyltransferases (Nat)"/>
    <property type="match status" value="1"/>
</dbReference>
<feature type="domain" description="N-acetyltransferase" evidence="3">
    <location>
        <begin position="5"/>
        <end position="199"/>
    </location>
</feature>
<dbReference type="RefSeq" id="WP_015009308.1">
    <property type="nucleotide sequence ID" value="NC_018704.1"/>
</dbReference>
<proteinExistence type="predicted"/>
<dbReference type="EMBL" id="AP012050">
    <property type="protein sequence ID" value="BAM46703.1"/>
    <property type="molecule type" value="Genomic_DNA"/>
</dbReference>
<dbReference type="GO" id="GO:0016747">
    <property type="term" value="F:acyltransferase activity, transferring groups other than amino-acyl groups"/>
    <property type="evidence" value="ECO:0007669"/>
    <property type="project" value="InterPro"/>
</dbReference>
<dbReference type="HOGENOM" id="CLU_1292203_0_0_9"/>
<dbReference type="OrthoDB" id="7163760at2"/>